<feature type="transmembrane region" description="Helical" evidence="6">
    <location>
        <begin position="12"/>
        <end position="31"/>
    </location>
</feature>
<dbReference type="Proteomes" id="UP000250790">
    <property type="component" value="Unassembled WGS sequence"/>
</dbReference>
<evidence type="ECO:0000256" key="5">
    <source>
        <dbReference type="ARBA" id="ARBA00023136"/>
    </source>
</evidence>
<feature type="transmembrane region" description="Helical" evidence="6">
    <location>
        <begin position="258"/>
        <end position="274"/>
    </location>
</feature>
<dbReference type="InterPro" id="IPR000620">
    <property type="entry name" value="EamA_dom"/>
</dbReference>
<evidence type="ECO:0000256" key="3">
    <source>
        <dbReference type="ARBA" id="ARBA00022692"/>
    </source>
</evidence>
<dbReference type="Pfam" id="PF00892">
    <property type="entry name" value="EamA"/>
    <property type="match status" value="2"/>
</dbReference>
<evidence type="ECO:0000256" key="4">
    <source>
        <dbReference type="ARBA" id="ARBA00022989"/>
    </source>
</evidence>
<evidence type="ECO:0000256" key="1">
    <source>
        <dbReference type="ARBA" id="ARBA00004141"/>
    </source>
</evidence>
<dbReference type="PANTHER" id="PTHR32322">
    <property type="entry name" value="INNER MEMBRANE TRANSPORTER"/>
    <property type="match status" value="1"/>
</dbReference>
<accession>A0A315EDM9</accession>
<feature type="domain" description="EamA" evidence="7">
    <location>
        <begin position="14"/>
        <end position="148"/>
    </location>
</feature>
<feature type="transmembrane region" description="Helical" evidence="6">
    <location>
        <begin position="130"/>
        <end position="148"/>
    </location>
</feature>
<name>A0A315EDM9_9BURK</name>
<proteinExistence type="inferred from homology"/>
<feature type="transmembrane region" description="Helical" evidence="6">
    <location>
        <begin position="222"/>
        <end position="246"/>
    </location>
</feature>
<feature type="transmembrane region" description="Helical" evidence="6">
    <location>
        <begin position="43"/>
        <end position="64"/>
    </location>
</feature>
<keyword evidence="3 6" id="KW-0812">Transmembrane</keyword>
<evidence type="ECO:0000313" key="9">
    <source>
        <dbReference type="Proteomes" id="UP000250790"/>
    </source>
</evidence>
<feature type="transmembrane region" description="Helical" evidence="6">
    <location>
        <begin position="160"/>
        <end position="178"/>
    </location>
</feature>
<dbReference type="InterPro" id="IPR050638">
    <property type="entry name" value="AA-Vitamin_Transporters"/>
</dbReference>
<evidence type="ECO:0000259" key="7">
    <source>
        <dbReference type="Pfam" id="PF00892"/>
    </source>
</evidence>
<comment type="similarity">
    <text evidence="2">Belongs to the EamA transporter family.</text>
</comment>
<gene>
    <name evidence="8" type="ORF">B9Z37_06615</name>
</gene>
<feature type="transmembrane region" description="Helical" evidence="6">
    <location>
        <begin position="190"/>
        <end position="210"/>
    </location>
</feature>
<evidence type="ECO:0000256" key="2">
    <source>
        <dbReference type="ARBA" id="ARBA00007362"/>
    </source>
</evidence>
<keyword evidence="4 6" id="KW-1133">Transmembrane helix</keyword>
<feature type="transmembrane region" description="Helical" evidence="6">
    <location>
        <begin position="104"/>
        <end position="123"/>
    </location>
</feature>
<comment type="subcellular location">
    <subcellularLocation>
        <location evidence="1">Membrane</location>
        <topology evidence="1">Multi-pass membrane protein</topology>
    </subcellularLocation>
</comment>
<dbReference type="GO" id="GO:0016020">
    <property type="term" value="C:membrane"/>
    <property type="evidence" value="ECO:0007669"/>
    <property type="project" value="UniProtKB-SubCell"/>
</dbReference>
<organism evidence="8 9">
    <name type="scientific">Limnohabitans parvus II-B4</name>
    <dbReference type="NCBI Taxonomy" id="1293052"/>
    <lineage>
        <taxon>Bacteria</taxon>
        <taxon>Pseudomonadati</taxon>
        <taxon>Pseudomonadota</taxon>
        <taxon>Betaproteobacteria</taxon>
        <taxon>Burkholderiales</taxon>
        <taxon>Comamonadaceae</taxon>
        <taxon>Limnohabitans</taxon>
    </lineage>
</organism>
<dbReference type="InterPro" id="IPR037185">
    <property type="entry name" value="EmrE-like"/>
</dbReference>
<evidence type="ECO:0000256" key="6">
    <source>
        <dbReference type="SAM" id="Phobius"/>
    </source>
</evidence>
<sequence>MPHRPPLHRHDQRALVVALILIVIWGGNFTLQKHLLVLLSPGGFLWARYLIMPACALLLMRWRFGRWFPPLPRKDWLHMAWLGFIGHSLHVGLVTYGIHWSTAFSSSVILACGPIFTLLILRFQGLERLTAAQMAGVSLAFGGVLLFLSDKLLGGHWRAGGGDLVLLIAAGFFSYYTVEVKPVMERHGPVLTMGYSTLLGGLPLMLWSIPSGLAAPWVSLDIWSWVGLFWSILVSAFLGWLAWGWINTVRGVARTAPLMYLVPPMAGLFAWGWSGEHYSWVKIGGAGVTLLGVALAQYAGRLKWRLR</sequence>
<feature type="transmembrane region" description="Helical" evidence="6">
    <location>
        <begin position="76"/>
        <end position="98"/>
    </location>
</feature>
<dbReference type="SUPFAM" id="SSF103481">
    <property type="entry name" value="Multidrug resistance efflux transporter EmrE"/>
    <property type="match status" value="2"/>
</dbReference>
<dbReference type="PANTHER" id="PTHR32322:SF2">
    <property type="entry name" value="EAMA DOMAIN-CONTAINING PROTEIN"/>
    <property type="match status" value="1"/>
</dbReference>
<dbReference type="EMBL" id="NESN01000002">
    <property type="protein sequence ID" value="PUE54222.1"/>
    <property type="molecule type" value="Genomic_DNA"/>
</dbReference>
<dbReference type="OrthoDB" id="9811486at2"/>
<reference evidence="8 9" key="1">
    <citation type="submission" date="2017-04" db="EMBL/GenBank/DDBJ databases">
        <title>Unexpected and diverse lifestyles within the genus Limnohabitans.</title>
        <authorList>
            <person name="Kasalicky V."/>
            <person name="Mehrshad M."/>
            <person name="Andrei S.-A."/>
            <person name="Salcher M."/>
            <person name="Kratochvilova H."/>
            <person name="Simek K."/>
            <person name="Ghai R."/>
        </authorList>
    </citation>
    <scope>NUCLEOTIDE SEQUENCE [LARGE SCALE GENOMIC DNA]</scope>
    <source>
        <strain evidence="8 9">II-B4</strain>
    </source>
</reference>
<keyword evidence="5 6" id="KW-0472">Membrane</keyword>
<dbReference type="RefSeq" id="WP_108312192.1">
    <property type="nucleotide sequence ID" value="NZ_NESN01000002.1"/>
</dbReference>
<keyword evidence="9" id="KW-1185">Reference proteome</keyword>
<protein>
    <submittedName>
        <fullName evidence="8">EamA family transporter</fullName>
    </submittedName>
</protein>
<feature type="domain" description="EamA" evidence="7">
    <location>
        <begin position="162"/>
        <end position="295"/>
    </location>
</feature>
<comment type="caution">
    <text evidence="8">The sequence shown here is derived from an EMBL/GenBank/DDBJ whole genome shotgun (WGS) entry which is preliminary data.</text>
</comment>
<evidence type="ECO:0000313" key="8">
    <source>
        <dbReference type="EMBL" id="PUE54222.1"/>
    </source>
</evidence>
<feature type="transmembrane region" description="Helical" evidence="6">
    <location>
        <begin position="280"/>
        <end position="300"/>
    </location>
</feature>
<dbReference type="AlphaFoldDB" id="A0A315EDM9"/>